<proteinExistence type="predicted"/>
<dbReference type="Proteomes" id="UP000823561">
    <property type="component" value="Chromosome 18"/>
</dbReference>
<sequence length="189" mass="19473">MSSFHSTLPKQPISQHPRGGSCLGSVCASFNKTHLHPSFTHTHTHTTLIKTLKLLRQDSGLAKMSFLSGVLGKGKADSVVDQAVDTAAKMAKQKAKEMISGEGKDKTGGMGDLFPSSQSEGKKEKGGGGLFGGLGGLVSSEKDDKPSGGASSSGDLTDQLGDIAADFAADAAKDKAKDDLMSFGKSIFG</sequence>
<protein>
    <submittedName>
        <fullName evidence="2">Uncharacterized protein</fullName>
    </submittedName>
</protein>
<accession>A0AAV6FUW4</accession>
<reference evidence="2" key="1">
    <citation type="submission" date="2020-10" db="EMBL/GenBank/DDBJ databases">
        <title>Chromosome-scale genome assembly of the Allis shad, Alosa alosa.</title>
        <authorList>
            <person name="Margot Z."/>
            <person name="Christophe K."/>
            <person name="Cabau C."/>
            <person name="Louis A."/>
            <person name="Berthelot C."/>
            <person name="Parey E."/>
            <person name="Roest Crollius H."/>
            <person name="Montfort J."/>
            <person name="Robinson-Rechavi M."/>
            <person name="Bucao C."/>
            <person name="Bouchez O."/>
            <person name="Gislard M."/>
            <person name="Lluch J."/>
            <person name="Milhes M."/>
            <person name="Lampietro C."/>
            <person name="Lopez Roques C."/>
            <person name="Donnadieu C."/>
            <person name="Braasch I."/>
            <person name="Desvignes T."/>
            <person name="Postlethwait J."/>
            <person name="Bobe J."/>
            <person name="Guiguen Y."/>
        </authorList>
    </citation>
    <scope>NUCLEOTIDE SEQUENCE</scope>
    <source>
        <strain evidence="2">M-15738</strain>
        <tissue evidence="2">Blood</tissue>
    </source>
</reference>
<evidence type="ECO:0000313" key="2">
    <source>
        <dbReference type="EMBL" id="KAG5266623.1"/>
    </source>
</evidence>
<feature type="compositionally biased region" description="Basic and acidic residues" evidence="1">
    <location>
        <begin position="97"/>
        <end position="107"/>
    </location>
</feature>
<dbReference type="EMBL" id="JADWDJ010000018">
    <property type="protein sequence ID" value="KAG5266623.1"/>
    <property type="molecule type" value="Genomic_DNA"/>
</dbReference>
<feature type="region of interest" description="Disordered" evidence="1">
    <location>
        <begin position="97"/>
        <end position="157"/>
    </location>
</feature>
<gene>
    <name evidence="2" type="ORF">AALO_G00234300</name>
</gene>
<feature type="compositionally biased region" description="Gly residues" evidence="1">
    <location>
        <begin position="127"/>
        <end position="136"/>
    </location>
</feature>
<dbReference type="AlphaFoldDB" id="A0AAV6FUW4"/>
<evidence type="ECO:0000313" key="3">
    <source>
        <dbReference type="Proteomes" id="UP000823561"/>
    </source>
</evidence>
<name>A0AAV6FUW4_9TELE</name>
<organism evidence="2 3">
    <name type="scientific">Alosa alosa</name>
    <name type="common">allis shad</name>
    <dbReference type="NCBI Taxonomy" id="278164"/>
    <lineage>
        <taxon>Eukaryota</taxon>
        <taxon>Metazoa</taxon>
        <taxon>Chordata</taxon>
        <taxon>Craniata</taxon>
        <taxon>Vertebrata</taxon>
        <taxon>Euteleostomi</taxon>
        <taxon>Actinopterygii</taxon>
        <taxon>Neopterygii</taxon>
        <taxon>Teleostei</taxon>
        <taxon>Clupei</taxon>
        <taxon>Clupeiformes</taxon>
        <taxon>Clupeoidei</taxon>
        <taxon>Clupeidae</taxon>
        <taxon>Alosa</taxon>
    </lineage>
</organism>
<comment type="caution">
    <text evidence="2">The sequence shown here is derived from an EMBL/GenBank/DDBJ whole genome shotgun (WGS) entry which is preliminary data.</text>
</comment>
<evidence type="ECO:0000256" key="1">
    <source>
        <dbReference type="SAM" id="MobiDB-lite"/>
    </source>
</evidence>
<keyword evidence="3" id="KW-1185">Reference proteome</keyword>